<dbReference type="Pfam" id="PF02195">
    <property type="entry name" value="ParB_N"/>
    <property type="match status" value="1"/>
</dbReference>
<dbReference type="PRINTS" id="PR00508">
    <property type="entry name" value="S21N4MTFRASE"/>
</dbReference>
<comment type="catalytic activity">
    <reaction evidence="8">
        <text>a 2'-deoxycytidine in DNA + S-adenosyl-L-methionine = an N(4)-methyl-2'-deoxycytidine in DNA + S-adenosyl-L-homocysteine + H(+)</text>
        <dbReference type="Rhea" id="RHEA:16857"/>
        <dbReference type="Rhea" id="RHEA-COMP:11369"/>
        <dbReference type="Rhea" id="RHEA-COMP:13674"/>
        <dbReference type="ChEBI" id="CHEBI:15378"/>
        <dbReference type="ChEBI" id="CHEBI:57856"/>
        <dbReference type="ChEBI" id="CHEBI:59789"/>
        <dbReference type="ChEBI" id="CHEBI:85452"/>
        <dbReference type="ChEBI" id="CHEBI:137933"/>
        <dbReference type="EC" id="2.1.1.113"/>
    </reaction>
</comment>
<dbReference type="PROSITE" id="PS00093">
    <property type="entry name" value="N4_MTASE"/>
    <property type="match status" value="1"/>
</dbReference>
<dbReference type="Pfam" id="PF01555">
    <property type="entry name" value="N6_N4_Mtase"/>
    <property type="match status" value="1"/>
</dbReference>
<evidence type="ECO:0000256" key="3">
    <source>
        <dbReference type="ARBA" id="ARBA00022679"/>
    </source>
</evidence>
<evidence type="ECO:0000256" key="5">
    <source>
        <dbReference type="ARBA" id="ARBA00022747"/>
    </source>
</evidence>
<keyword evidence="5" id="KW-0680">Restriction system</keyword>
<reference evidence="13" key="1">
    <citation type="journal article" date="2019" name="Int. J. Syst. Evol. Microbiol.">
        <title>The Global Catalogue of Microorganisms (GCM) 10K type strain sequencing project: providing services to taxonomists for standard genome sequencing and annotation.</title>
        <authorList>
            <consortium name="The Broad Institute Genomics Platform"/>
            <consortium name="The Broad Institute Genome Sequencing Center for Infectious Disease"/>
            <person name="Wu L."/>
            <person name="Ma J."/>
        </authorList>
    </citation>
    <scope>NUCLEOTIDE SEQUENCE [LARGE SCALE GENOMIC DNA]</scope>
    <source>
        <strain evidence="13">CGMCC 1.16275</strain>
    </source>
</reference>
<keyword evidence="13" id="KW-1185">Reference proteome</keyword>
<feature type="region of interest" description="Disordered" evidence="10">
    <location>
        <begin position="137"/>
        <end position="162"/>
    </location>
</feature>
<gene>
    <name evidence="12" type="ORF">ACFQPS_07835</name>
</gene>
<dbReference type="SUPFAM" id="SSF53335">
    <property type="entry name" value="S-adenosyl-L-methionine-dependent methyltransferases"/>
    <property type="match status" value="1"/>
</dbReference>
<protein>
    <recommendedName>
        <fullName evidence="9">Methyltransferase</fullName>
        <ecNumber evidence="9">2.1.1.-</ecNumber>
    </recommendedName>
</protein>
<dbReference type="RefSeq" id="WP_377357914.1">
    <property type="nucleotide sequence ID" value="NZ_JBHTCM010000009.1"/>
</dbReference>
<sequence>MEIINLPIERVIPYARNPRHNAEAVAKVAASIAEYGWRQPIVVDRDMVVVAGHTRLEAARRLGLATVPVHVATDLTPAQARAYRLMDNRSHQEARWNDELLALELKDLRIDAVDLTLTGFDAGEIEQILVALDDEADQDPDAADGADPDAAPEPPSDPVTRPGDLWLLGEHRLLCADSTDPAAVARVMGGDCAALCFTSPPYGQQRDYTTGGIARWDGLMQGVFAHLPMAPDGQVLVNLGLIHRDGEWLPYWSDWLDWMRTQGWRRFDLYVWDQGPGLPGDWGGRLAPSFEFVFHFNRQGRKPNKIVPCKYAGLDTHLRADGHSTAMRKADGTVGAWTHAGQPTQTHRIPDSVIRIGRHKARGIEVEHPAVFPVALPELVLNAYADPGNVVYEPFSGSGTTLIAGERTGRRVCAIELAPAYVDVAVRRWNEQFPATPARLEGGGTFAETAAARGVTLAIAA</sequence>
<evidence type="ECO:0000256" key="4">
    <source>
        <dbReference type="ARBA" id="ARBA00022691"/>
    </source>
</evidence>
<keyword evidence="4" id="KW-0949">S-adenosyl-L-methionine</keyword>
<evidence type="ECO:0000256" key="1">
    <source>
        <dbReference type="ARBA" id="ARBA00010203"/>
    </source>
</evidence>
<dbReference type="PIRSF" id="PIRSF036758">
    <property type="entry name" value="Aden_M_ParB"/>
    <property type="match status" value="1"/>
</dbReference>
<dbReference type="InterPro" id="IPR003115">
    <property type="entry name" value="ParB_N"/>
</dbReference>
<dbReference type="InterPro" id="IPR029063">
    <property type="entry name" value="SAM-dependent_MTases_sf"/>
</dbReference>
<name>A0ABW2KUE5_9PROT</name>
<dbReference type="Gene3D" id="3.40.50.150">
    <property type="entry name" value="Vaccinia Virus protein VP39"/>
    <property type="match status" value="1"/>
</dbReference>
<evidence type="ECO:0000256" key="7">
    <source>
        <dbReference type="ARBA" id="ARBA00047942"/>
    </source>
</evidence>
<keyword evidence="6" id="KW-0238">DNA-binding</keyword>
<accession>A0ABW2KUE5</accession>
<evidence type="ECO:0000313" key="12">
    <source>
        <dbReference type="EMBL" id="MFC7333069.1"/>
    </source>
</evidence>
<evidence type="ECO:0000256" key="10">
    <source>
        <dbReference type="SAM" id="MobiDB-lite"/>
    </source>
</evidence>
<dbReference type="InterPro" id="IPR017985">
    <property type="entry name" value="MeTrfase_CN4_CS"/>
</dbReference>
<dbReference type="GO" id="GO:0008168">
    <property type="term" value="F:methyltransferase activity"/>
    <property type="evidence" value="ECO:0007669"/>
    <property type="project" value="UniProtKB-KW"/>
</dbReference>
<dbReference type="InterPro" id="IPR015840">
    <property type="entry name" value="DNA_MeTrfase_ParB"/>
</dbReference>
<dbReference type="GO" id="GO:0032259">
    <property type="term" value="P:methylation"/>
    <property type="evidence" value="ECO:0007669"/>
    <property type="project" value="UniProtKB-KW"/>
</dbReference>
<dbReference type="CDD" id="cd16402">
    <property type="entry name" value="ParB_N_like_MT"/>
    <property type="match status" value="1"/>
</dbReference>
<dbReference type="SMART" id="SM00470">
    <property type="entry name" value="ParB"/>
    <property type="match status" value="1"/>
</dbReference>
<evidence type="ECO:0000256" key="6">
    <source>
        <dbReference type="ARBA" id="ARBA00023125"/>
    </source>
</evidence>
<dbReference type="PANTHER" id="PTHR33375:SF1">
    <property type="entry name" value="CHROMOSOME-PARTITIONING PROTEIN PARB-RELATED"/>
    <property type="match status" value="1"/>
</dbReference>
<dbReference type="InterPro" id="IPR001091">
    <property type="entry name" value="RM_Methyltransferase"/>
</dbReference>
<evidence type="ECO:0000256" key="8">
    <source>
        <dbReference type="ARBA" id="ARBA00049120"/>
    </source>
</evidence>
<keyword evidence="2 12" id="KW-0489">Methyltransferase</keyword>
<organism evidence="12 13">
    <name type="scientific">Rhodocista pekingensis</name>
    <dbReference type="NCBI Taxonomy" id="201185"/>
    <lineage>
        <taxon>Bacteria</taxon>
        <taxon>Pseudomonadati</taxon>
        <taxon>Pseudomonadota</taxon>
        <taxon>Alphaproteobacteria</taxon>
        <taxon>Rhodospirillales</taxon>
        <taxon>Azospirillaceae</taxon>
        <taxon>Rhodocista</taxon>
    </lineage>
</organism>
<evidence type="ECO:0000256" key="9">
    <source>
        <dbReference type="RuleBase" id="RU362026"/>
    </source>
</evidence>
<dbReference type="PANTHER" id="PTHR33375">
    <property type="entry name" value="CHROMOSOME-PARTITIONING PROTEIN PARB-RELATED"/>
    <property type="match status" value="1"/>
</dbReference>
<dbReference type="SUPFAM" id="SSF110849">
    <property type="entry name" value="ParB/Sulfiredoxin"/>
    <property type="match status" value="1"/>
</dbReference>
<keyword evidence="3" id="KW-0808">Transferase</keyword>
<evidence type="ECO:0000259" key="11">
    <source>
        <dbReference type="SMART" id="SM00470"/>
    </source>
</evidence>
<dbReference type="EMBL" id="JBHTCM010000009">
    <property type="protein sequence ID" value="MFC7333069.1"/>
    <property type="molecule type" value="Genomic_DNA"/>
</dbReference>
<dbReference type="InterPro" id="IPR002941">
    <property type="entry name" value="DNA_methylase_N4/N6"/>
</dbReference>
<feature type="compositionally biased region" description="Acidic residues" evidence="10">
    <location>
        <begin position="137"/>
        <end position="147"/>
    </location>
</feature>
<dbReference type="InterPro" id="IPR036086">
    <property type="entry name" value="ParB/Sulfiredoxin_sf"/>
</dbReference>
<feature type="domain" description="ParB-like N-terminal" evidence="11">
    <location>
        <begin position="4"/>
        <end position="89"/>
    </location>
</feature>
<comment type="caution">
    <text evidence="12">The sequence shown here is derived from an EMBL/GenBank/DDBJ whole genome shotgun (WGS) entry which is preliminary data.</text>
</comment>
<dbReference type="Proteomes" id="UP001596456">
    <property type="component" value="Unassembled WGS sequence"/>
</dbReference>
<evidence type="ECO:0000313" key="13">
    <source>
        <dbReference type="Proteomes" id="UP001596456"/>
    </source>
</evidence>
<comment type="catalytic activity">
    <reaction evidence="7">
        <text>a 2'-deoxyadenosine in DNA + S-adenosyl-L-methionine = an N(6)-methyl-2'-deoxyadenosine in DNA + S-adenosyl-L-homocysteine + H(+)</text>
        <dbReference type="Rhea" id="RHEA:15197"/>
        <dbReference type="Rhea" id="RHEA-COMP:12418"/>
        <dbReference type="Rhea" id="RHEA-COMP:12419"/>
        <dbReference type="ChEBI" id="CHEBI:15378"/>
        <dbReference type="ChEBI" id="CHEBI:57856"/>
        <dbReference type="ChEBI" id="CHEBI:59789"/>
        <dbReference type="ChEBI" id="CHEBI:90615"/>
        <dbReference type="ChEBI" id="CHEBI:90616"/>
        <dbReference type="EC" id="2.1.1.72"/>
    </reaction>
</comment>
<comment type="similarity">
    <text evidence="1">Belongs to the N(4)/N(6)-methyltransferase family. N(4) subfamily.</text>
</comment>
<proteinExistence type="inferred from homology"/>
<evidence type="ECO:0000256" key="2">
    <source>
        <dbReference type="ARBA" id="ARBA00022603"/>
    </source>
</evidence>
<dbReference type="InterPro" id="IPR050336">
    <property type="entry name" value="Chromosome_partition/occlusion"/>
</dbReference>
<dbReference type="EC" id="2.1.1.-" evidence="9"/>
<dbReference type="Gene3D" id="3.90.1530.10">
    <property type="entry name" value="Conserved hypothetical protein from pyrococcus furiosus pfu- 392566-001, ParB domain"/>
    <property type="match status" value="1"/>
</dbReference>